<proteinExistence type="predicted"/>
<dbReference type="GeneID" id="19275989"/>
<dbReference type="EMBL" id="KI912116">
    <property type="protein sequence ID" value="ETS77102.1"/>
    <property type="molecule type" value="Genomic_DNA"/>
</dbReference>
<accession>W3WVD2</accession>
<dbReference type="Proteomes" id="UP000030651">
    <property type="component" value="Unassembled WGS sequence"/>
</dbReference>
<protein>
    <recommendedName>
        <fullName evidence="4">Dickkopf N-terminal cysteine-rich domain-containing protein</fullName>
    </recommendedName>
</protein>
<keyword evidence="3" id="KW-1185">Reference proteome</keyword>
<dbReference type="HOGENOM" id="CLU_2484052_0_0_1"/>
<feature type="signal peptide" evidence="1">
    <location>
        <begin position="1"/>
        <end position="21"/>
    </location>
</feature>
<organism evidence="2 3">
    <name type="scientific">Pestalotiopsis fici (strain W106-1 / CGMCC3.15140)</name>
    <dbReference type="NCBI Taxonomy" id="1229662"/>
    <lineage>
        <taxon>Eukaryota</taxon>
        <taxon>Fungi</taxon>
        <taxon>Dikarya</taxon>
        <taxon>Ascomycota</taxon>
        <taxon>Pezizomycotina</taxon>
        <taxon>Sordariomycetes</taxon>
        <taxon>Xylariomycetidae</taxon>
        <taxon>Amphisphaeriales</taxon>
        <taxon>Sporocadaceae</taxon>
        <taxon>Pestalotiopsis</taxon>
    </lineage>
</organism>
<feature type="chain" id="PRO_5004833940" description="Dickkopf N-terminal cysteine-rich domain-containing protein" evidence="1">
    <location>
        <begin position="22"/>
        <end position="87"/>
    </location>
</feature>
<name>W3WVD2_PESFW</name>
<evidence type="ECO:0000313" key="3">
    <source>
        <dbReference type="Proteomes" id="UP000030651"/>
    </source>
</evidence>
<gene>
    <name evidence="2" type="ORF">PFICI_10976</name>
</gene>
<reference evidence="3" key="1">
    <citation type="journal article" date="2015" name="BMC Genomics">
        <title>Genomic and transcriptomic analysis of the endophytic fungus Pestalotiopsis fici reveals its lifestyle and high potential for synthesis of natural products.</title>
        <authorList>
            <person name="Wang X."/>
            <person name="Zhang X."/>
            <person name="Liu L."/>
            <person name="Xiang M."/>
            <person name="Wang W."/>
            <person name="Sun X."/>
            <person name="Che Y."/>
            <person name="Guo L."/>
            <person name="Liu G."/>
            <person name="Guo L."/>
            <person name="Wang C."/>
            <person name="Yin W.B."/>
            <person name="Stadler M."/>
            <person name="Zhang X."/>
            <person name="Liu X."/>
        </authorList>
    </citation>
    <scope>NUCLEOTIDE SEQUENCE [LARGE SCALE GENOMIC DNA]</scope>
    <source>
        <strain evidence="3">W106-1 / CGMCC3.15140</strain>
    </source>
</reference>
<dbReference type="RefSeq" id="XP_007837748.1">
    <property type="nucleotide sequence ID" value="XM_007839557.1"/>
</dbReference>
<evidence type="ECO:0000313" key="2">
    <source>
        <dbReference type="EMBL" id="ETS77102.1"/>
    </source>
</evidence>
<sequence length="87" mass="9474">MLFKTFLVSATLAALVASASAAKQIEDRGLERRETDGWCAERTNTCWDSSGELGDCENGSCTKDNNKCVQHRTCGGMGFCDAWVDCE</sequence>
<evidence type="ECO:0000256" key="1">
    <source>
        <dbReference type="SAM" id="SignalP"/>
    </source>
</evidence>
<evidence type="ECO:0008006" key="4">
    <source>
        <dbReference type="Google" id="ProtNLM"/>
    </source>
</evidence>
<keyword evidence="1" id="KW-0732">Signal</keyword>
<dbReference type="OrthoDB" id="10334693at2759"/>
<dbReference type="InParanoid" id="W3WVD2"/>
<dbReference type="KEGG" id="pfy:PFICI_10976"/>
<dbReference type="AlphaFoldDB" id="W3WVD2"/>